<feature type="compositionally biased region" description="Low complexity" evidence="1">
    <location>
        <begin position="23"/>
        <end position="32"/>
    </location>
</feature>
<evidence type="ECO:0000256" key="1">
    <source>
        <dbReference type="SAM" id="MobiDB-lite"/>
    </source>
</evidence>
<protein>
    <submittedName>
        <fullName evidence="2">Uncharacterized protein</fullName>
    </submittedName>
</protein>
<sequence>MDSLERLMDMSAAHNRNRPLVENNNNNNNNGNKAGNLAHSLASIVARKGRHLTGTFCLTGDAMEAIIQCLVFLKAFSRWYHLATLSGRHQLEQR</sequence>
<name>A0A9P0AET9_BEMTA</name>
<evidence type="ECO:0000313" key="3">
    <source>
        <dbReference type="Proteomes" id="UP001152759"/>
    </source>
</evidence>
<dbReference type="EMBL" id="OU963865">
    <property type="protein sequence ID" value="CAH0389046.1"/>
    <property type="molecule type" value="Genomic_DNA"/>
</dbReference>
<feature type="region of interest" description="Disordered" evidence="1">
    <location>
        <begin position="1"/>
        <end position="34"/>
    </location>
</feature>
<reference evidence="2" key="1">
    <citation type="submission" date="2021-12" db="EMBL/GenBank/DDBJ databases">
        <authorList>
            <person name="King R."/>
        </authorList>
    </citation>
    <scope>NUCLEOTIDE SEQUENCE</scope>
</reference>
<dbReference type="Proteomes" id="UP001152759">
    <property type="component" value="Chromosome 4"/>
</dbReference>
<proteinExistence type="predicted"/>
<dbReference type="AlphaFoldDB" id="A0A9P0AET9"/>
<evidence type="ECO:0000313" key="2">
    <source>
        <dbReference type="EMBL" id="CAH0389046.1"/>
    </source>
</evidence>
<organism evidence="2 3">
    <name type="scientific">Bemisia tabaci</name>
    <name type="common">Sweetpotato whitefly</name>
    <name type="synonym">Aleurodes tabaci</name>
    <dbReference type="NCBI Taxonomy" id="7038"/>
    <lineage>
        <taxon>Eukaryota</taxon>
        <taxon>Metazoa</taxon>
        <taxon>Ecdysozoa</taxon>
        <taxon>Arthropoda</taxon>
        <taxon>Hexapoda</taxon>
        <taxon>Insecta</taxon>
        <taxon>Pterygota</taxon>
        <taxon>Neoptera</taxon>
        <taxon>Paraneoptera</taxon>
        <taxon>Hemiptera</taxon>
        <taxon>Sternorrhyncha</taxon>
        <taxon>Aleyrodoidea</taxon>
        <taxon>Aleyrodidae</taxon>
        <taxon>Aleyrodinae</taxon>
        <taxon>Bemisia</taxon>
    </lineage>
</organism>
<gene>
    <name evidence="2" type="ORF">BEMITA_LOCUS7918</name>
</gene>
<accession>A0A9P0AET9</accession>
<keyword evidence="3" id="KW-1185">Reference proteome</keyword>